<dbReference type="Proteomes" id="UP000636956">
    <property type="component" value="Unassembled WGS sequence"/>
</dbReference>
<protein>
    <submittedName>
        <fullName evidence="1">Uncharacterized protein</fullName>
    </submittedName>
</protein>
<name>A0A917PVJ5_9MICO</name>
<dbReference type="AlphaFoldDB" id="A0A917PVJ5"/>
<keyword evidence="2" id="KW-1185">Reference proteome</keyword>
<evidence type="ECO:0000313" key="1">
    <source>
        <dbReference type="EMBL" id="GGJ93814.1"/>
    </source>
</evidence>
<accession>A0A917PVJ5</accession>
<organism evidence="1 2">
    <name type="scientific">Agromyces bauzanensis</name>
    <dbReference type="NCBI Taxonomy" id="1308924"/>
    <lineage>
        <taxon>Bacteria</taxon>
        <taxon>Bacillati</taxon>
        <taxon>Actinomycetota</taxon>
        <taxon>Actinomycetes</taxon>
        <taxon>Micrococcales</taxon>
        <taxon>Microbacteriaceae</taxon>
        <taxon>Agromyces</taxon>
    </lineage>
</organism>
<dbReference type="EMBL" id="BMMD01000037">
    <property type="protein sequence ID" value="GGJ93814.1"/>
    <property type="molecule type" value="Genomic_DNA"/>
</dbReference>
<reference evidence="1" key="2">
    <citation type="submission" date="2020-09" db="EMBL/GenBank/DDBJ databases">
        <authorList>
            <person name="Sun Q."/>
            <person name="Zhou Y."/>
        </authorList>
    </citation>
    <scope>NUCLEOTIDE SEQUENCE</scope>
    <source>
        <strain evidence="1">CGMCC 1.8984</strain>
    </source>
</reference>
<reference evidence="1" key="1">
    <citation type="journal article" date="2014" name="Int. J. Syst. Evol. Microbiol.">
        <title>Complete genome sequence of Corynebacterium casei LMG S-19264T (=DSM 44701T), isolated from a smear-ripened cheese.</title>
        <authorList>
            <consortium name="US DOE Joint Genome Institute (JGI-PGF)"/>
            <person name="Walter F."/>
            <person name="Albersmeier A."/>
            <person name="Kalinowski J."/>
            <person name="Ruckert C."/>
        </authorList>
    </citation>
    <scope>NUCLEOTIDE SEQUENCE</scope>
    <source>
        <strain evidence="1">CGMCC 1.8984</strain>
    </source>
</reference>
<dbReference type="RefSeq" id="WP_188744717.1">
    <property type="nucleotide sequence ID" value="NZ_BAABFW010000057.1"/>
</dbReference>
<proteinExistence type="predicted"/>
<gene>
    <name evidence="1" type="ORF">GCM10011372_35330</name>
</gene>
<sequence>MIIDSGWDFVQLTSARMNWSDPDSRRLFVVGMDRDLCYFFARVVTERFNGDLSSSAEQVVDLVDEDYIRYFATIEQVPELDTHDWWVHDADGNSITAELERVSEARGIHHIGHYQLDPTSWHSTGPMHSFRDYYKPDLPKFEITRPPQYDGWRRATKSADRFGFSDEFEETNDPAIG</sequence>
<comment type="caution">
    <text evidence="1">The sequence shown here is derived from an EMBL/GenBank/DDBJ whole genome shotgun (WGS) entry which is preliminary data.</text>
</comment>
<evidence type="ECO:0000313" key="2">
    <source>
        <dbReference type="Proteomes" id="UP000636956"/>
    </source>
</evidence>